<name>A0A6A6S3D4_9PLEO</name>
<feature type="transmembrane region" description="Helical" evidence="3">
    <location>
        <begin position="288"/>
        <end position="313"/>
    </location>
</feature>
<dbReference type="Proteomes" id="UP000799753">
    <property type="component" value="Unassembled WGS sequence"/>
</dbReference>
<gene>
    <name evidence="4" type="ORF">P280DRAFT_516842</name>
</gene>
<feature type="compositionally biased region" description="Polar residues" evidence="2">
    <location>
        <begin position="24"/>
        <end position="33"/>
    </location>
</feature>
<protein>
    <submittedName>
        <fullName evidence="4">Uncharacterized protein</fullName>
    </submittedName>
</protein>
<keyword evidence="3" id="KW-0812">Transmembrane</keyword>
<feature type="region of interest" description="Disordered" evidence="2">
    <location>
        <begin position="1"/>
        <end position="33"/>
    </location>
</feature>
<evidence type="ECO:0000256" key="1">
    <source>
        <dbReference type="SAM" id="Coils"/>
    </source>
</evidence>
<reference evidence="4" key="1">
    <citation type="journal article" date="2020" name="Stud. Mycol.">
        <title>101 Dothideomycetes genomes: a test case for predicting lifestyles and emergence of pathogens.</title>
        <authorList>
            <person name="Haridas S."/>
            <person name="Albert R."/>
            <person name="Binder M."/>
            <person name="Bloem J."/>
            <person name="Labutti K."/>
            <person name="Salamov A."/>
            <person name="Andreopoulos B."/>
            <person name="Baker S."/>
            <person name="Barry K."/>
            <person name="Bills G."/>
            <person name="Bluhm B."/>
            <person name="Cannon C."/>
            <person name="Castanera R."/>
            <person name="Culley D."/>
            <person name="Daum C."/>
            <person name="Ezra D."/>
            <person name="Gonzalez J."/>
            <person name="Henrissat B."/>
            <person name="Kuo A."/>
            <person name="Liang C."/>
            <person name="Lipzen A."/>
            <person name="Lutzoni F."/>
            <person name="Magnuson J."/>
            <person name="Mondo S."/>
            <person name="Nolan M."/>
            <person name="Ohm R."/>
            <person name="Pangilinan J."/>
            <person name="Park H.-J."/>
            <person name="Ramirez L."/>
            <person name="Alfaro M."/>
            <person name="Sun H."/>
            <person name="Tritt A."/>
            <person name="Yoshinaga Y."/>
            <person name="Zwiers L.-H."/>
            <person name="Turgeon B."/>
            <person name="Goodwin S."/>
            <person name="Spatafora J."/>
            <person name="Crous P."/>
            <person name="Grigoriev I."/>
        </authorList>
    </citation>
    <scope>NUCLEOTIDE SEQUENCE</scope>
    <source>
        <strain evidence="4">CBS 473.64</strain>
    </source>
</reference>
<evidence type="ECO:0000313" key="4">
    <source>
        <dbReference type="EMBL" id="KAF2641817.1"/>
    </source>
</evidence>
<accession>A0A6A6S3D4</accession>
<sequence length="319" mass="36711">MSQDQSTEPPALPSSPALPPLYNESGTSVPYTQSYELPPAYTGLRSADDDIDRLYNIVSNQQERIEAQTRINEEMEQFLEWQNSRVQDTLRSANFLHMRIAEEELIRDRECSSLRNQVTEQHSTIRWQNATIRGLQKKVDNLDKTVNTLESWLVHNDSRVEEMQERVGKTSARERELLRLCGNMSDRYEGRFKRLEEEIERMEGESEDMNEGNVEKTKDTKKTMGEEMNGKPLQGILRNGKEVEMEDMRIRWADDTGVERRLVRLGKAEETEYEAIAQEEKEEGSEALWIGEGLSMVGIVACVGFLIWLGLCVNPETGM</sequence>
<organism evidence="4 5">
    <name type="scientific">Massarina eburnea CBS 473.64</name>
    <dbReference type="NCBI Taxonomy" id="1395130"/>
    <lineage>
        <taxon>Eukaryota</taxon>
        <taxon>Fungi</taxon>
        <taxon>Dikarya</taxon>
        <taxon>Ascomycota</taxon>
        <taxon>Pezizomycotina</taxon>
        <taxon>Dothideomycetes</taxon>
        <taxon>Pleosporomycetidae</taxon>
        <taxon>Pleosporales</taxon>
        <taxon>Massarineae</taxon>
        <taxon>Massarinaceae</taxon>
        <taxon>Massarina</taxon>
    </lineage>
</organism>
<evidence type="ECO:0000256" key="2">
    <source>
        <dbReference type="SAM" id="MobiDB-lite"/>
    </source>
</evidence>
<keyword evidence="5" id="KW-1185">Reference proteome</keyword>
<dbReference type="AlphaFoldDB" id="A0A6A6S3D4"/>
<evidence type="ECO:0000313" key="5">
    <source>
        <dbReference type="Proteomes" id="UP000799753"/>
    </source>
</evidence>
<feature type="compositionally biased region" description="Pro residues" evidence="2">
    <location>
        <begin position="10"/>
        <end position="19"/>
    </location>
</feature>
<keyword evidence="3" id="KW-1133">Transmembrane helix</keyword>
<evidence type="ECO:0000256" key="3">
    <source>
        <dbReference type="SAM" id="Phobius"/>
    </source>
</evidence>
<keyword evidence="3" id="KW-0472">Membrane</keyword>
<feature type="coiled-coil region" evidence="1">
    <location>
        <begin position="185"/>
        <end position="212"/>
    </location>
</feature>
<proteinExistence type="predicted"/>
<dbReference type="EMBL" id="MU006782">
    <property type="protein sequence ID" value="KAF2641817.1"/>
    <property type="molecule type" value="Genomic_DNA"/>
</dbReference>
<keyword evidence="1" id="KW-0175">Coiled coil</keyword>